<dbReference type="GO" id="GO:0000139">
    <property type="term" value="C:Golgi membrane"/>
    <property type="evidence" value="ECO:0007669"/>
    <property type="project" value="UniProtKB-SubCell"/>
</dbReference>
<organism evidence="11 12">
    <name type="scientific">Periconia digitata</name>
    <dbReference type="NCBI Taxonomy" id="1303443"/>
    <lineage>
        <taxon>Eukaryota</taxon>
        <taxon>Fungi</taxon>
        <taxon>Dikarya</taxon>
        <taxon>Ascomycota</taxon>
        <taxon>Pezizomycotina</taxon>
        <taxon>Dothideomycetes</taxon>
        <taxon>Pleosporomycetidae</taxon>
        <taxon>Pleosporales</taxon>
        <taxon>Massarineae</taxon>
        <taxon>Periconiaceae</taxon>
        <taxon>Periconia</taxon>
    </lineage>
</organism>
<evidence type="ECO:0000256" key="7">
    <source>
        <dbReference type="ARBA" id="ARBA00022927"/>
    </source>
</evidence>
<keyword evidence="7 10" id="KW-0653">Protein transport</keyword>
<keyword evidence="5 10" id="KW-0256">Endoplasmic reticulum</keyword>
<gene>
    <name evidence="11" type="ORF">PDIGIT_LOCUS13460</name>
</gene>
<dbReference type="GO" id="GO:0005085">
    <property type="term" value="F:guanyl-nucleotide exchange factor activity"/>
    <property type="evidence" value="ECO:0007669"/>
    <property type="project" value="InterPro"/>
</dbReference>
<evidence type="ECO:0000256" key="9">
    <source>
        <dbReference type="ARBA" id="ARBA00023136"/>
    </source>
</evidence>
<accession>A0A9W4UQL4</accession>
<dbReference type="Proteomes" id="UP001152607">
    <property type="component" value="Unassembled WGS sequence"/>
</dbReference>
<evidence type="ECO:0000313" key="11">
    <source>
        <dbReference type="EMBL" id="CAI6340285.1"/>
    </source>
</evidence>
<keyword evidence="9" id="KW-0472">Membrane</keyword>
<keyword evidence="1 10" id="KW-0813">Transport</keyword>
<evidence type="ECO:0000256" key="2">
    <source>
        <dbReference type="ARBA" id="ARBA00022574"/>
    </source>
</evidence>
<dbReference type="PANTHER" id="PTHR23284">
    <property type="entry name" value="PROLACTIN REGULATORY ELEMENT BINDING PROTEIN"/>
    <property type="match status" value="1"/>
</dbReference>
<dbReference type="OrthoDB" id="16538at2759"/>
<comment type="similarity">
    <text evidence="10">Belongs to the WD repeat SEC12 family.</text>
</comment>
<dbReference type="GO" id="GO:0006888">
    <property type="term" value="P:endoplasmic reticulum to Golgi vesicle-mediated transport"/>
    <property type="evidence" value="ECO:0007669"/>
    <property type="project" value="UniProtKB-UniRule"/>
</dbReference>
<comment type="function">
    <text evidence="10">Guanine nucleotide-exchange factor (GEF) required for the formation or budding of transport vesicles from the ER.</text>
</comment>
<dbReference type="PANTHER" id="PTHR23284:SF0">
    <property type="entry name" value="PROLACTIN REGULATORY ELEMENT-BINDING PROTEIN"/>
    <property type="match status" value="1"/>
</dbReference>
<comment type="caution">
    <text evidence="11">The sequence shown here is derived from an EMBL/GenBank/DDBJ whole genome shotgun (WGS) entry which is preliminary data.</text>
</comment>
<comment type="subcellular location">
    <subcellularLocation>
        <location evidence="10">Endoplasmic reticulum membrane</location>
        <topology evidence="10">Single-pass type II membrane protein</topology>
    </subcellularLocation>
    <subcellularLocation>
        <location evidence="10">Golgi apparatus membrane</location>
        <topology evidence="10">Single-pass type II membrane protein</topology>
    </subcellularLocation>
</comment>
<evidence type="ECO:0000256" key="5">
    <source>
        <dbReference type="ARBA" id="ARBA00022824"/>
    </source>
</evidence>
<dbReference type="GO" id="GO:0005789">
    <property type="term" value="C:endoplasmic reticulum membrane"/>
    <property type="evidence" value="ECO:0007669"/>
    <property type="project" value="UniProtKB-SubCell"/>
</dbReference>
<dbReference type="InterPro" id="IPR045260">
    <property type="entry name" value="Sec12-like"/>
</dbReference>
<keyword evidence="6" id="KW-0931">ER-Golgi transport</keyword>
<dbReference type="InterPro" id="IPR015943">
    <property type="entry name" value="WD40/YVTN_repeat-like_dom_sf"/>
</dbReference>
<evidence type="ECO:0000313" key="12">
    <source>
        <dbReference type="Proteomes" id="UP001152607"/>
    </source>
</evidence>
<evidence type="ECO:0000256" key="6">
    <source>
        <dbReference type="ARBA" id="ARBA00022892"/>
    </source>
</evidence>
<protein>
    <recommendedName>
        <fullName evidence="10">Guanine nucleotide-exchange factor SEC12</fullName>
    </recommendedName>
</protein>
<evidence type="ECO:0000256" key="10">
    <source>
        <dbReference type="RuleBase" id="RU369019"/>
    </source>
</evidence>
<evidence type="ECO:0000256" key="8">
    <source>
        <dbReference type="ARBA" id="ARBA00022989"/>
    </source>
</evidence>
<dbReference type="GO" id="GO:0003400">
    <property type="term" value="P:regulation of COPII vesicle coating"/>
    <property type="evidence" value="ECO:0007669"/>
    <property type="project" value="UniProtKB-UniRule"/>
</dbReference>
<dbReference type="GO" id="GO:0015031">
    <property type="term" value="P:protein transport"/>
    <property type="evidence" value="ECO:0007669"/>
    <property type="project" value="UniProtKB-KW"/>
</dbReference>
<reference evidence="11" key="1">
    <citation type="submission" date="2023-01" db="EMBL/GenBank/DDBJ databases">
        <authorList>
            <person name="Van Ghelder C."/>
            <person name="Rancurel C."/>
        </authorList>
    </citation>
    <scope>NUCLEOTIDE SEQUENCE</scope>
    <source>
        <strain evidence="11">CNCM I-4278</strain>
    </source>
</reference>
<keyword evidence="3" id="KW-0812">Transmembrane</keyword>
<dbReference type="EMBL" id="CAOQHR010000010">
    <property type="protein sequence ID" value="CAI6340285.1"/>
    <property type="molecule type" value="Genomic_DNA"/>
</dbReference>
<keyword evidence="12" id="KW-1185">Reference proteome</keyword>
<dbReference type="Gene3D" id="2.130.10.10">
    <property type="entry name" value="YVTN repeat-like/Quinoprotein amine dehydrogenase"/>
    <property type="match status" value="1"/>
</dbReference>
<name>A0A9W4UQL4_9PLEO</name>
<keyword evidence="8" id="KW-1133">Transmembrane helix</keyword>
<dbReference type="AlphaFoldDB" id="A0A9W4UQL4"/>
<keyword evidence="2 10" id="KW-0853">WD repeat</keyword>
<keyword evidence="4 10" id="KW-0677">Repeat</keyword>
<sequence length="634" mass="69214">MSRPTVSKAKTSYPIYSATFSNSKPSYLVVGGGGGAGRHGVKNKITVFDFSSRSPAIESCAEIEASEDDSVQSLANLATRDGMILYAGINSSEDERLKDKNEHFRSFEIQFPKNTRRASNVQNEQTPQGKLSFLSKTSLFQPPAATNAKREGYQRIVRLSPPQRNASGPPNKRIGAIASSLAGDENEIVIFSATSNRPDNDKDIIQRISLNKGQEAEDIDILDEGKGAFHVAYALPGEVHVQSILYDFGKRKNLGKADTQRKVYSVPFPSLDNKNRPKIRSIRWLSSSHILLLVNKHNRSGVELWVLRLYEEGPGSIIMRKTLPRHAKAAVGMDVALLDADSDGACQAVVAISAIDISLTILTIDYHGQARDSLSHFHAFATYYDVHELQMTKVVFSPFFKPEVAPGKKPGPQYLRLASTSLGNSIDVETFELQPVSKKPKSRYILQSSSALALNRGASYMLVAVIICAIAFMLQGFIDPEGNLTRSIVPASLQNAASEIKAPGAVIHDARVAAQHNLGDSTAAKVSDRLLDLLDMHGREDLPAEERKAIVVHHDPEKDGVVSAEVHVGEEDVVKKHGEARKWEDLSHHEQKEWKETLAEAGMWAVGEGETVLKGIFFGQLGGLVGQVAQGVIG</sequence>
<evidence type="ECO:0000256" key="4">
    <source>
        <dbReference type="ARBA" id="ARBA00022737"/>
    </source>
</evidence>
<evidence type="ECO:0000256" key="3">
    <source>
        <dbReference type="ARBA" id="ARBA00022692"/>
    </source>
</evidence>
<proteinExistence type="inferred from homology"/>
<evidence type="ECO:0000256" key="1">
    <source>
        <dbReference type="ARBA" id="ARBA00022448"/>
    </source>
</evidence>